<accession>A0A6M2CV91</accession>
<reference evidence="2" key="1">
    <citation type="submission" date="2019-09" db="EMBL/GenBank/DDBJ databases">
        <title>Organ-specific transcriptomic study of the physiology of the cattle tick, Rhipicephalus microplus.</title>
        <authorList>
            <person name="Tirloni L."/>
            <person name="Braz G."/>
            <person name="Gandara A.C.P."/>
            <person name="Sabadin G.A."/>
            <person name="da Silva R.M."/>
            <person name="Guizzo M.G."/>
            <person name="Machado J.A."/>
            <person name="Costa E.P."/>
            <person name="Gomes H.F."/>
            <person name="Moraes J."/>
            <person name="Mota M.B.S."/>
            <person name="Mesquita R.D."/>
            <person name="Alvarenga P.H."/>
            <person name="Alves F."/>
            <person name="Seixas A."/>
            <person name="da Fonseca R.N."/>
            <person name="Fogaca A."/>
            <person name="Logullo C."/>
            <person name="Tanaka A."/>
            <person name="Daffre S."/>
            <person name="Termignoni C."/>
            <person name="Vaz I.S.Jr."/>
            <person name="Oliveira P.L."/>
            <person name="Ribeiro J.M."/>
        </authorList>
    </citation>
    <scope>NUCLEOTIDE SEQUENCE</scope>
    <source>
        <strain evidence="2">Porto Alegre</strain>
    </source>
</reference>
<dbReference type="OrthoDB" id="6512356at2759"/>
<sequence length="878" mass="97678">MDSSLMYRGLPGGPTKIKFAEELPRHCLCGHCGMITLSMYQDPDNHMFCDDCLLEQSTKHGVYHIFCSYESRNIAIHEMFEARDLITIIRDQYVECPNKPHCKEYMPLRNLREHYVSCKKLVECPSCGESIETEKWNGHRCPLENEQAVSKAKEKNGASMKLVQDPESKGNQKRLVLHPPQTHFETRAYRRHCDRQALNIYTSPSETLGQAEPAVPRREWQVTCDTRGTAPSVQNSNGENHGPEATSLCQYCQRKVKEINMQRHLNNCTKAPKPCVYCDKMILPETMQMHFHECDRNPDNIPQCISSELEAGDVSNPPQSNDLDETAVATNRSLSIGDGAIWLCHLASGDWLGAFVAMEESFKATKFDQHVRYAYLSQAFVGLKEYACVADFLEKPHSVQPFDCLLAALFVRKYLPRDVWSKRQKVTWTNALQYMPHFLASRLSDEAVDYLSSFPIFVDGIGHREAGENSLCGEEYKSYPLPELHSIPEEPQRSRSEAHGGKKSTKKETSKPDSEDEAPSPAESGKQHSSSFESQSSSLSFSLLSDLLDYRNNPAPIGTLFQEDDDKAGAKLGADERARNENADRTVYLNTSPEPSVRRALRTGSSSNSIANACTTSDRDVLFSVIAGASRRPRIRLPIASQSIHLVNMNRAPVYNSTMDNYEQGQESDGTLITGSIAPPSAGLATSDTSRNISAPEDAIRENFIGRTQEGPMTCREFIESYVINAERRTTSYPEIEHYERRSWLPKQAPSKPVSAVTLLKQCLASGATHTNSAMVSKHNPSKPRAASFTANSSLTSECASPLPPARGIGRGSPMLKCRVPKYPGTLLGYSPDAISPHPTIEANFEDAEPSSHNLRTLEQTCSFPHKSTPAGVSVNDV</sequence>
<dbReference type="GO" id="GO:0005739">
    <property type="term" value="C:mitochondrion"/>
    <property type="evidence" value="ECO:0007669"/>
    <property type="project" value="TreeGrafter"/>
</dbReference>
<organism evidence="2">
    <name type="scientific">Rhipicephalus microplus</name>
    <name type="common">Cattle tick</name>
    <name type="synonym">Boophilus microplus</name>
    <dbReference type="NCBI Taxonomy" id="6941"/>
    <lineage>
        <taxon>Eukaryota</taxon>
        <taxon>Metazoa</taxon>
        <taxon>Ecdysozoa</taxon>
        <taxon>Arthropoda</taxon>
        <taxon>Chelicerata</taxon>
        <taxon>Arachnida</taxon>
        <taxon>Acari</taxon>
        <taxon>Parasitiformes</taxon>
        <taxon>Ixodida</taxon>
        <taxon>Ixodoidea</taxon>
        <taxon>Ixodidae</taxon>
        <taxon>Rhipicephalinae</taxon>
        <taxon>Rhipicephalus</taxon>
        <taxon>Boophilus</taxon>
    </lineage>
</organism>
<dbReference type="PANTHER" id="PTHR16295">
    <property type="entry name" value="TRAF-TYPE ZINC FINGER PROTEIN-RELATED"/>
    <property type="match status" value="1"/>
</dbReference>
<protein>
    <submittedName>
        <fullName evidence="2">Putative tnf receptor-associated factor 6</fullName>
    </submittedName>
</protein>
<keyword evidence="2" id="KW-0675">Receptor</keyword>
<dbReference type="PANTHER" id="PTHR16295:SF10">
    <property type="entry name" value="EXPRESSED PROTEIN"/>
    <property type="match status" value="1"/>
</dbReference>
<evidence type="ECO:0000313" key="2">
    <source>
        <dbReference type="EMBL" id="NOV37340.1"/>
    </source>
</evidence>
<dbReference type="AlphaFoldDB" id="A0A6M2CV91"/>
<evidence type="ECO:0000256" key="1">
    <source>
        <dbReference type="SAM" id="MobiDB-lite"/>
    </source>
</evidence>
<feature type="region of interest" description="Disordered" evidence="1">
    <location>
        <begin position="483"/>
        <end position="535"/>
    </location>
</feature>
<dbReference type="InterPro" id="IPR051986">
    <property type="entry name" value="Innate_Immune_Apopt_Reg"/>
</dbReference>
<name>A0A6M2CV91_RHIMP</name>
<dbReference type="VEuPathDB" id="VectorBase:LOC119164172"/>
<feature type="compositionally biased region" description="Basic and acidic residues" evidence="1">
    <location>
        <begin position="486"/>
        <end position="513"/>
    </location>
</feature>
<dbReference type="EMBL" id="GHWJ01004603">
    <property type="protein sequence ID" value="NOV37340.1"/>
    <property type="molecule type" value="Transcribed_RNA"/>
</dbReference>
<dbReference type="Gene3D" id="3.30.40.10">
    <property type="entry name" value="Zinc/RING finger domain, C3HC4 (zinc finger)"/>
    <property type="match status" value="2"/>
</dbReference>
<dbReference type="InterPro" id="IPR013083">
    <property type="entry name" value="Znf_RING/FYVE/PHD"/>
</dbReference>
<proteinExistence type="predicted"/>